<sequence>EGGGSDWGGGLVAGHPNRRTGAAHSLDAGSGGWASGRAVRRLPRLCLARGRDRWPGADADGGGEHPSTCALHRLGGAAAGQPVGGRHHRGLHAAGPGSCGRGLSAVRRRMAAARRRPGRSSAGLLPRRL</sequence>
<proteinExistence type="predicted"/>
<organism evidence="2">
    <name type="scientific">uncultured Sphingomonas sp</name>
    <dbReference type="NCBI Taxonomy" id="158754"/>
    <lineage>
        <taxon>Bacteria</taxon>
        <taxon>Pseudomonadati</taxon>
        <taxon>Pseudomonadota</taxon>
        <taxon>Alphaproteobacteria</taxon>
        <taxon>Sphingomonadales</taxon>
        <taxon>Sphingomonadaceae</taxon>
        <taxon>Sphingomonas</taxon>
        <taxon>environmental samples</taxon>
    </lineage>
</organism>
<feature type="non-terminal residue" evidence="2">
    <location>
        <position position="1"/>
    </location>
</feature>
<name>A0A6J4TLT2_9SPHN</name>
<feature type="region of interest" description="Disordered" evidence="1">
    <location>
        <begin position="1"/>
        <end position="34"/>
    </location>
</feature>
<accession>A0A6J4TLT2</accession>
<dbReference type="EMBL" id="CADCWB010000170">
    <property type="protein sequence ID" value="CAA9525297.1"/>
    <property type="molecule type" value="Genomic_DNA"/>
</dbReference>
<protein>
    <submittedName>
        <fullName evidence="2">Uncharacterized protein</fullName>
    </submittedName>
</protein>
<reference evidence="2" key="1">
    <citation type="submission" date="2020-02" db="EMBL/GenBank/DDBJ databases">
        <authorList>
            <person name="Meier V. D."/>
        </authorList>
    </citation>
    <scope>NUCLEOTIDE SEQUENCE</scope>
    <source>
        <strain evidence="2">AVDCRST_MAG62</strain>
    </source>
</reference>
<evidence type="ECO:0000313" key="2">
    <source>
        <dbReference type="EMBL" id="CAA9525297.1"/>
    </source>
</evidence>
<feature type="compositionally biased region" description="Basic residues" evidence="1">
    <location>
        <begin position="106"/>
        <end position="118"/>
    </location>
</feature>
<feature type="region of interest" description="Disordered" evidence="1">
    <location>
        <begin position="80"/>
        <end position="129"/>
    </location>
</feature>
<feature type="non-terminal residue" evidence="2">
    <location>
        <position position="129"/>
    </location>
</feature>
<evidence type="ECO:0000256" key="1">
    <source>
        <dbReference type="SAM" id="MobiDB-lite"/>
    </source>
</evidence>
<gene>
    <name evidence="2" type="ORF">AVDCRST_MAG62-1406</name>
</gene>
<feature type="compositionally biased region" description="Gly residues" evidence="1">
    <location>
        <begin position="1"/>
        <end position="12"/>
    </location>
</feature>
<dbReference type="AlphaFoldDB" id="A0A6J4TLT2"/>